<protein>
    <recommendedName>
        <fullName evidence="10">VIT family protein</fullName>
    </recommendedName>
</protein>
<name>A0A650CV52_ACIAM</name>
<evidence type="ECO:0000313" key="9">
    <source>
        <dbReference type="Proteomes" id="UP000474054"/>
    </source>
</evidence>
<evidence type="ECO:0000313" key="6">
    <source>
        <dbReference type="EMBL" id="MQL55786.1"/>
    </source>
</evidence>
<feature type="transmembrane region" description="Helical" evidence="5">
    <location>
        <begin position="179"/>
        <end position="199"/>
    </location>
</feature>
<dbReference type="Pfam" id="PF01988">
    <property type="entry name" value="VIT1"/>
    <property type="match status" value="1"/>
</dbReference>
<dbReference type="AlphaFoldDB" id="A0A650CV52"/>
<dbReference type="EMBL" id="CP045482">
    <property type="protein sequence ID" value="QGR21643.1"/>
    <property type="molecule type" value="Genomic_DNA"/>
</dbReference>
<dbReference type="GO" id="GO:0012505">
    <property type="term" value="C:endomembrane system"/>
    <property type="evidence" value="ECO:0007669"/>
    <property type="project" value="UniProtKB-SubCell"/>
</dbReference>
<evidence type="ECO:0000256" key="2">
    <source>
        <dbReference type="ARBA" id="ARBA00022692"/>
    </source>
</evidence>
<dbReference type="GeneID" id="42779325"/>
<dbReference type="InterPro" id="IPR008217">
    <property type="entry name" value="Ccc1_fam"/>
</dbReference>
<dbReference type="Proteomes" id="UP000426328">
    <property type="component" value="Chromosome"/>
</dbReference>
<dbReference type="Proteomes" id="UP000474054">
    <property type="component" value="Unassembled WGS sequence"/>
</dbReference>
<proteinExistence type="predicted"/>
<accession>A0A650CV52</accession>
<evidence type="ECO:0000313" key="7">
    <source>
        <dbReference type="EMBL" id="QGR21643.1"/>
    </source>
</evidence>
<keyword evidence="2 5" id="KW-0812">Transmembrane</keyword>
<reference evidence="6 9" key="1">
    <citation type="submission" date="2019-10" db="EMBL/GenBank/DDBJ databases">
        <title>Comparative genomics of sulfur disproportionating microorganisms.</title>
        <authorList>
            <person name="Ward L.M."/>
            <person name="Bertran E."/>
            <person name="Johnston D."/>
        </authorList>
    </citation>
    <scope>NUCLEOTIDE SEQUENCE [LARGE SCALE GENOMIC DNA]</scope>
    <source>
        <strain evidence="6 9">DSM 3772</strain>
    </source>
</reference>
<organism evidence="7 8">
    <name type="scientific">Acidianus ambivalens</name>
    <name type="common">Desulfurolobus ambivalens</name>
    <dbReference type="NCBI Taxonomy" id="2283"/>
    <lineage>
        <taxon>Archaea</taxon>
        <taxon>Thermoproteota</taxon>
        <taxon>Thermoprotei</taxon>
        <taxon>Sulfolobales</taxon>
        <taxon>Sulfolobaceae</taxon>
        <taxon>Acidianus</taxon>
    </lineage>
</organism>
<comment type="subcellular location">
    <subcellularLocation>
        <location evidence="1">Endomembrane system</location>
        <topology evidence="1">Multi-pass membrane protein</topology>
    </subcellularLocation>
</comment>
<sequence length="248" mass="27479">MEKEIKEPVKHYTNEADTFRTKVFGIQDGLIGIGSIAIGAAGFSQEPLLVVITGLIATIGQAFSMGIGEYISTRVRMQVIQNEIKKEKYEIDNFPEKERDELIGFYIKKGLSREESEKIADIFMKNKETVLREMMLNELKITPEEFENPVKLGFLMSLYLIIGGLLPLIPFIISLFVRIPFYTSLLSSMAIMLASLGIFGSMATKYTGLSKPRGALEQIGTGLIALIGSYVAGLLLAHFITIPPALSY</sequence>
<evidence type="ECO:0008006" key="10">
    <source>
        <dbReference type="Google" id="ProtNLM"/>
    </source>
</evidence>
<evidence type="ECO:0000256" key="4">
    <source>
        <dbReference type="ARBA" id="ARBA00023136"/>
    </source>
</evidence>
<dbReference type="KEGG" id="aamb:D1866_06265"/>
<dbReference type="EMBL" id="WHYS01000002">
    <property type="protein sequence ID" value="MQL55786.1"/>
    <property type="molecule type" value="Genomic_DNA"/>
</dbReference>
<keyword evidence="4 5" id="KW-0472">Membrane</keyword>
<evidence type="ECO:0000256" key="3">
    <source>
        <dbReference type="ARBA" id="ARBA00022989"/>
    </source>
</evidence>
<feature type="transmembrane region" description="Helical" evidence="5">
    <location>
        <begin position="48"/>
        <end position="68"/>
    </location>
</feature>
<feature type="transmembrane region" description="Helical" evidence="5">
    <location>
        <begin position="21"/>
        <end position="42"/>
    </location>
</feature>
<keyword evidence="8" id="KW-1185">Reference proteome</keyword>
<dbReference type="GO" id="GO:0030026">
    <property type="term" value="P:intracellular manganese ion homeostasis"/>
    <property type="evidence" value="ECO:0007669"/>
    <property type="project" value="InterPro"/>
</dbReference>
<reference evidence="7 8" key="2">
    <citation type="submission" date="2019-10" db="EMBL/GenBank/DDBJ databases">
        <title>Genome Sequences from Six Type Strain Members of the Archaeal Family Sulfolobaceae: Acidianus ambivalens, Acidianus infernus, Metallosphaera prunae, Stygiolobus azoricus, Sulfolobus metallicus, and Sulfurisphaera ohwakuensis.</title>
        <authorList>
            <person name="Counts J.A."/>
            <person name="Kelly R.M."/>
        </authorList>
    </citation>
    <scope>NUCLEOTIDE SEQUENCE [LARGE SCALE GENOMIC DNA]</scope>
    <source>
        <strain evidence="7 8">LEI 10</strain>
    </source>
</reference>
<feature type="transmembrane region" description="Helical" evidence="5">
    <location>
        <begin position="219"/>
        <end position="240"/>
    </location>
</feature>
<evidence type="ECO:0000256" key="1">
    <source>
        <dbReference type="ARBA" id="ARBA00004127"/>
    </source>
</evidence>
<evidence type="ECO:0000313" key="8">
    <source>
        <dbReference type="Proteomes" id="UP000426328"/>
    </source>
</evidence>
<evidence type="ECO:0000256" key="5">
    <source>
        <dbReference type="SAM" id="Phobius"/>
    </source>
</evidence>
<keyword evidence="3 5" id="KW-1133">Transmembrane helix</keyword>
<feature type="transmembrane region" description="Helical" evidence="5">
    <location>
        <begin position="152"/>
        <end position="173"/>
    </location>
</feature>
<dbReference type="PANTHER" id="PTHR31851">
    <property type="entry name" value="FE(2+)/MN(2+) TRANSPORTER PCL1"/>
    <property type="match status" value="1"/>
</dbReference>
<dbReference type="GO" id="GO:0005384">
    <property type="term" value="F:manganese ion transmembrane transporter activity"/>
    <property type="evidence" value="ECO:0007669"/>
    <property type="project" value="InterPro"/>
</dbReference>
<gene>
    <name evidence="7" type="ORF">D1866_06265</name>
    <name evidence="6" type="ORF">GFB69_08560</name>
</gene>
<dbReference type="RefSeq" id="WP_152941927.1">
    <property type="nucleotide sequence ID" value="NZ_CP045482.1"/>
</dbReference>